<dbReference type="RefSeq" id="WP_138654986.1">
    <property type="nucleotide sequence ID" value="NZ_CP040637.1"/>
</dbReference>
<evidence type="ECO:0000256" key="2">
    <source>
        <dbReference type="ARBA" id="ARBA00023163"/>
    </source>
</evidence>
<evidence type="ECO:0000313" key="4">
    <source>
        <dbReference type="EMBL" id="QCW04535.1"/>
    </source>
</evidence>
<dbReference type="PANTHER" id="PTHR34236">
    <property type="entry name" value="DIMETHYL SULFOXIDE REDUCTASE TRANSCRIPTIONAL ACTIVATOR"/>
    <property type="match status" value="1"/>
</dbReference>
<reference evidence="5" key="1">
    <citation type="submission" date="2019-05" db="EMBL/GenBank/DDBJ databases">
        <title>Complete Genome Sequence and Methylation Pattern of the Halophilic Archaeon Natrinema pallidum BOL6-1.</title>
        <authorList>
            <person name="DasSarma P."/>
            <person name="DasSarma B.P."/>
            <person name="DasSarma S.L."/>
            <person name="Martinez F.L."/>
            <person name="Guzman D."/>
            <person name="Roberts R.J."/>
            <person name="DasSarma S."/>
        </authorList>
    </citation>
    <scope>NUCLEOTIDE SEQUENCE [LARGE SCALE GENOMIC DNA]</scope>
    <source>
        <strain evidence="5">BOL6-1</strain>
    </source>
</reference>
<keyword evidence="5" id="KW-1185">Reference proteome</keyword>
<name>A0A4P9TJZ7_9EURY</name>
<keyword evidence="1" id="KW-0805">Transcription regulation</keyword>
<evidence type="ECO:0000259" key="3">
    <source>
        <dbReference type="Pfam" id="PF04967"/>
    </source>
</evidence>
<dbReference type="KEGG" id="npl:FGF80_15390"/>
<dbReference type="GeneID" id="96157415"/>
<protein>
    <submittedName>
        <fullName evidence="4">Bacterio-opsin activator</fullName>
    </submittedName>
</protein>
<dbReference type="Pfam" id="PF04967">
    <property type="entry name" value="HTH_10"/>
    <property type="match status" value="1"/>
</dbReference>
<accession>A0A4P9TJZ7</accession>
<dbReference type="Proteomes" id="UP000307562">
    <property type="component" value="Chromosome"/>
</dbReference>
<sequence>MTITTEFRLESPSLPLLDVAESVRSTELTCVHGLQLQDGVQLFLVQIDSTDDVSETELTTLENVRAATLVGHTSDEAIYKITVELEDRLTRLFDPERFDIAPVEPPTISPKGWYEHKLFKSYAEFNDYRACCQERDIELELVSVSPDPSAIEGPSRHGLTDRQHEALTLALARGYYDSPRRTSTEDLAHELGISQPSMSSLLRRGERQLFSSVLDSRKEGRIRSGRE</sequence>
<keyword evidence="2" id="KW-0804">Transcription</keyword>
<dbReference type="AlphaFoldDB" id="A0A4P9TJZ7"/>
<organism evidence="4 5">
    <name type="scientific">Natrinema pallidum</name>
    <dbReference type="NCBI Taxonomy" id="69527"/>
    <lineage>
        <taxon>Archaea</taxon>
        <taxon>Methanobacteriati</taxon>
        <taxon>Methanobacteriota</taxon>
        <taxon>Stenosarchaea group</taxon>
        <taxon>Halobacteria</taxon>
        <taxon>Halobacteriales</taxon>
        <taxon>Natrialbaceae</taxon>
        <taxon>Natrinema</taxon>
    </lineage>
</organism>
<dbReference type="InterPro" id="IPR007050">
    <property type="entry name" value="HTH_bacterioopsin"/>
</dbReference>
<evidence type="ECO:0000256" key="1">
    <source>
        <dbReference type="ARBA" id="ARBA00023015"/>
    </source>
</evidence>
<dbReference type="EMBL" id="CP040637">
    <property type="protein sequence ID" value="QCW04535.1"/>
    <property type="molecule type" value="Genomic_DNA"/>
</dbReference>
<proteinExistence type="predicted"/>
<dbReference type="PANTHER" id="PTHR34236:SF1">
    <property type="entry name" value="DIMETHYL SULFOXIDE REDUCTASE TRANSCRIPTIONAL ACTIVATOR"/>
    <property type="match status" value="1"/>
</dbReference>
<evidence type="ECO:0000313" key="5">
    <source>
        <dbReference type="Proteomes" id="UP000307562"/>
    </source>
</evidence>
<gene>
    <name evidence="4" type="ORF">FGF80_15390</name>
</gene>
<feature type="domain" description="HTH bat-type" evidence="3">
    <location>
        <begin position="159"/>
        <end position="210"/>
    </location>
</feature>